<dbReference type="InterPro" id="IPR001969">
    <property type="entry name" value="Aspartic_peptidase_AS"/>
</dbReference>
<dbReference type="Gene3D" id="3.10.10.10">
    <property type="entry name" value="HIV Type 1 Reverse Transcriptase, subunit A, domain 1"/>
    <property type="match status" value="1"/>
</dbReference>
<name>A0A016W2E8_9BILA</name>
<dbReference type="Pfam" id="PF00078">
    <property type="entry name" value="RVT_1"/>
    <property type="match status" value="1"/>
</dbReference>
<dbReference type="GO" id="GO:0004190">
    <property type="term" value="F:aspartic-type endopeptidase activity"/>
    <property type="evidence" value="ECO:0007669"/>
    <property type="project" value="InterPro"/>
</dbReference>
<feature type="compositionally biased region" description="Basic and acidic residues" evidence="1">
    <location>
        <begin position="509"/>
        <end position="527"/>
    </location>
</feature>
<evidence type="ECO:0000259" key="2">
    <source>
        <dbReference type="Pfam" id="PF00078"/>
    </source>
</evidence>
<dbReference type="Pfam" id="PF03564">
    <property type="entry name" value="DUF1759"/>
    <property type="match status" value="1"/>
</dbReference>
<feature type="region of interest" description="Disordered" evidence="1">
    <location>
        <begin position="498"/>
        <end position="608"/>
    </location>
</feature>
<dbReference type="PANTHER" id="PTHR47331:SF1">
    <property type="entry name" value="GAG-LIKE PROTEIN"/>
    <property type="match status" value="1"/>
</dbReference>
<dbReference type="GO" id="GO:0006508">
    <property type="term" value="P:proteolysis"/>
    <property type="evidence" value="ECO:0007669"/>
    <property type="project" value="InterPro"/>
</dbReference>
<protein>
    <recommendedName>
        <fullName evidence="2">Reverse transcriptase domain-containing protein</fullName>
    </recommendedName>
</protein>
<feature type="domain" description="Reverse transcriptase" evidence="2">
    <location>
        <begin position="964"/>
        <end position="1088"/>
    </location>
</feature>
<dbReference type="STRING" id="53326.A0A016W2E8"/>
<feature type="compositionally biased region" description="Basic and acidic residues" evidence="1">
    <location>
        <begin position="542"/>
        <end position="564"/>
    </location>
</feature>
<dbReference type="Gene3D" id="3.30.70.270">
    <property type="match status" value="1"/>
</dbReference>
<feature type="compositionally biased region" description="Polar residues" evidence="1">
    <location>
        <begin position="140"/>
        <end position="153"/>
    </location>
</feature>
<dbReference type="SUPFAM" id="SSF56672">
    <property type="entry name" value="DNA/RNA polymerases"/>
    <property type="match status" value="1"/>
</dbReference>
<proteinExistence type="predicted"/>
<dbReference type="EMBL" id="JARK01001338">
    <property type="protein sequence ID" value="EYC33153.1"/>
    <property type="molecule type" value="Genomic_DNA"/>
</dbReference>
<feature type="region of interest" description="Disordered" evidence="1">
    <location>
        <begin position="398"/>
        <end position="426"/>
    </location>
</feature>
<dbReference type="InterPro" id="IPR005312">
    <property type="entry name" value="DUF1759"/>
</dbReference>
<dbReference type="Pfam" id="PF05380">
    <property type="entry name" value="Peptidase_A17"/>
    <property type="match status" value="1"/>
</dbReference>
<dbReference type="CDD" id="cd01644">
    <property type="entry name" value="RT_pepA17"/>
    <property type="match status" value="1"/>
</dbReference>
<dbReference type="InterPro" id="IPR008042">
    <property type="entry name" value="Retrotrans_Pao"/>
</dbReference>
<dbReference type="CDD" id="cd00303">
    <property type="entry name" value="retropepsin_like"/>
    <property type="match status" value="1"/>
</dbReference>
<keyword evidence="4" id="KW-1185">Reference proteome</keyword>
<sequence length="1412" mass="160715">MTNTVASYTGRVTKAIEDLDSAMKQVSSTLLDPYVSDASASEQFHQLQERQLSFLFHISQVKTALSILRERVNVPSYHVASSNSPQDQSAYDAFVNEHNLTQIQVEAESLLQTLQANRDADKDTLQSLRIHRLATVISEDNTTAPELTHTPQRSPERTHTTPHTHVADLQVETVRQLEDLHLTPVEHQTANTIKPTVDANVIPNRPHLSIQLEKLALPTFDGDITKFQQFWCSFELAVHNDDSIDLSMKYLYLQSLLTGDAKVVLQDLEPSQDNYYHLVRALKKRYDCPRKNRALLHQALQEVHIASDVASDMRSTWFRISGILHSLKRYEDLNKVLSIIDLVRSKFPLVIQEKLNDAEFQRGTDFDLQQVMVHLDNIISSREKFELSLPRFATSISSREHSVERQRPRSRSSPRPRPRSRSPSVTYDPAKCCFCDSSSHSSRRCDQTMRVSMRRKIVNWQRLCFKCFGPHRRDNCDYPSCRNCGGSHHHLVCLSHHTHSSYSGRSRSHSRESQDTRAGRSSRKDSSPSHSPARSSRRSRGYSRDHDYRRRESSPHNRRSESRSRSPSGRVSFNVPVRASEHGSPSSERRRRHRSGSPYPDNDFSQHSVGINDHADYVDCFTHSQSQFAYGEQNSHPTLMLVKARVRDVFDKLQDVTVLLDSGSQLSFITTAVANKLGLLISDMKPLKLVTFGGNSTTESSGTVKVTFEDLYGNLFTVLLNTKGCLTSSSRLPQLSSQDTKFIEDFGFDLPFYHTAGSVVPDVLIGIDYFWNIVTQEASVCLPSGTSAGIYQLLEDDEEDEDVVSRLWKLERLGITDDPHEDDHTTVNTRVLEEFEGTSEVSEGFLYVRFPWKQDHPQLGDNKQLAYCRLFDQYHRLRQNPTAWSCYCAAIQQHLESGFIEEVGEYEYDSSLVYYIPHQAVYKESSSTTKLRVVFDASSHMKGVPSLNDCLHEGPSLLPDIAGIHLRARLHKYLLTADVEKAFHQVRLQVSQRDVTRFLWLKDPQLPPSKENLRIFRFTRIPFGVKSSPFMLAAAIRFYLKRLDSPLSREIERNTYVDNVVLGASSHEEATGKYRSAKSTFSQMHMNLREFLCSSHITRTTIDPQDYAKEPNTAKLLGIPWDCDRDELSTPIKISAVEVSSKRSALRAYASTYDPLGLLTPYMASAKLFIQDLWMKKLNWDDKLDEEDLKKWSIILTGLQHPVPPIRRHIVPTGASTCELCIFGDASKRLYASCAYFVCRTYNVVTCNLVMAKSHLNDVKPMTIPRMELLAARNCVFLAQFLVKELDFNISHIHFFSDSQITLHWIHSSKPLKQFVHNRVTAIRKILDQFQKQGISTKFHYVASEDNPADCATRGIPTDANADMWWNGPSFLRDSPENWPNGGMDFSTAPVATSEQDQEFAQLPIVIIGLSA</sequence>
<dbReference type="Proteomes" id="UP000024635">
    <property type="component" value="Unassembled WGS sequence"/>
</dbReference>
<accession>A0A016W2E8</accession>
<dbReference type="InterPro" id="IPR043128">
    <property type="entry name" value="Rev_trsase/Diguanyl_cyclase"/>
</dbReference>
<dbReference type="OrthoDB" id="429521at2759"/>
<reference evidence="4" key="1">
    <citation type="journal article" date="2015" name="Nat. Genet.">
        <title>The genome and transcriptome of the zoonotic hookworm Ancylostoma ceylanicum identify infection-specific gene families.</title>
        <authorList>
            <person name="Schwarz E.M."/>
            <person name="Hu Y."/>
            <person name="Antoshechkin I."/>
            <person name="Miller M.M."/>
            <person name="Sternberg P.W."/>
            <person name="Aroian R.V."/>
        </authorList>
    </citation>
    <scope>NUCLEOTIDE SEQUENCE</scope>
    <source>
        <strain evidence="4">HY135</strain>
    </source>
</reference>
<dbReference type="Gene3D" id="2.40.70.10">
    <property type="entry name" value="Acid Proteases"/>
    <property type="match status" value="1"/>
</dbReference>
<evidence type="ECO:0000313" key="4">
    <source>
        <dbReference type="Proteomes" id="UP000024635"/>
    </source>
</evidence>
<evidence type="ECO:0000313" key="3">
    <source>
        <dbReference type="EMBL" id="EYC33153.1"/>
    </source>
</evidence>
<feature type="compositionally biased region" description="Basic and acidic residues" evidence="1">
    <location>
        <begin position="398"/>
        <end position="407"/>
    </location>
</feature>
<feature type="region of interest" description="Disordered" evidence="1">
    <location>
        <begin position="140"/>
        <end position="162"/>
    </location>
</feature>
<dbReference type="PANTHER" id="PTHR47331">
    <property type="entry name" value="PHD-TYPE DOMAIN-CONTAINING PROTEIN"/>
    <property type="match status" value="1"/>
</dbReference>
<evidence type="ECO:0000256" key="1">
    <source>
        <dbReference type="SAM" id="MobiDB-lite"/>
    </source>
</evidence>
<dbReference type="PROSITE" id="PS00141">
    <property type="entry name" value="ASP_PROTEASE"/>
    <property type="match status" value="1"/>
</dbReference>
<feature type="compositionally biased region" description="Basic residues" evidence="1">
    <location>
        <begin position="408"/>
        <end position="420"/>
    </location>
</feature>
<comment type="caution">
    <text evidence="3">The sequence shown here is derived from an EMBL/GenBank/DDBJ whole genome shotgun (WGS) entry which is preliminary data.</text>
</comment>
<dbReference type="InterPro" id="IPR043502">
    <property type="entry name" value="DNA/RNA_pol_sf"/>
</dbReference>
<gene>
    <name evidence="3" type="primary">Acey_s0002.g628</name>
    <name evidence="3" type="ORF">Y032_0002g628</name>
</gene>
<organism evidence="3 4">
    <name type="scientific">Ancylostoma ceylanicum</name>
    <dbReference type="NCBI Taxonomy" id="53326"/>
    <lineage>
        <taxon>Eukaryota</taxon>
        <taxon>Metazoa</taxon>
        <taxon>Ecdysozoa</taxon>
        <taxon>Nematoda</taxon>
        <taxon>Chromadorea</taxon>
        <taxon>Rhabditida</taxon>
        <taxon>Rhabditina</taxon>
        <taxon>Rhabditomorpha</taxon>
        <taxon>Strongyloidea</taxon>
        <taxon>Ancylostomatidae</taxon>
        <taxon>Ancylostomatinae</taxon>
        <taxon>Ancylostoma</taxon>
    </lineage>
</organism>
<dbReference type="InterPro" id="IPR021109">
    <property type="entry name" value="Peptidase_aspartic_dom_sf"/>
</dbReference>
<dbReference type="InterPro" id="IPR000477">
    <property type="entry name" value="RT_dom"/>
</dbReference>